<keyword evidence="5" id="KW-1184">Jasmonic acid signaling pathway</keyword>
<keyword evidence="6" id="KW-0611">Plant defense</keyword>
<dbReference type="GO" id="GO:0009805">
    <property type="term" value="P:coumarin biosynthetic process"/>
    <property type="evidence" value="ECO:0007669"/>
    <property type="project" value="UniProtKB-ARBA"/>
</dbReference>
<dbReference type="EMBL" id="OX459120">
    <property type="protein sequence ID" value="CAI9097247.1"/>
    <property type="molecule type" value="Genomic_DNA"/>
</dbReference>
<comment type="cofactor">
    <cofactor evidence="1">
        <name>Fe(2+)</name>
        <dbReference type="ChEBI" id="CHEBI:29033"/>
    </cofactor>
</comment>
<dbReference type="GO" id="GO:0046872">
    <property type="term" value="F:metal ion binding"/>
    <property type="evidence" value="ECO:0007669"/>
    <property type="project" value="UniProtKB-KW"/>
</dbReference>
<evidence type="ECO:0000256" key="6">
    <source>
        <dbReference type="ARBA" id="ARBA00022821"/>
    </source>
</evidence>
<dbReference type="GO" id="GO:0016706">
    <property type="term" value="F:2-oxoglutarate-dependent dioxygenase activity"/>
    <property type="evidence" value="ECO:0007669"/>
    <property type="project" value="UniProtKB-ARBA"/>
</dbReference>
<keyword evidence="14" id="KW-1185">Reference proteome</keyword>
<keyword evidence="7" id="KW-0223">Dioxygenase</keyword>
<keyword evidence="8 11" id="KW-0560">Oxidoreductase</keyword>
<evidence type="ECO:0000256" key="7">
    <source>
        <dbReference type="ARBA" id="ARBA00022964"/>
    </source>
</evidence>
<evidence type="ECO:0000256" key="11">
    <source>
        <dbReference type="RuleBase" id="RU003682"/>
    </source>
</evidence>
<name>A0AAV1CRK5_OLDCO</name>
<evidence type="ECO:0000256" key="2">
    <source>
        <dbReference type="ARBA" id="ARBA00001961"/>
    </source>
</evidence>
<accession>A0AAV1CRK5</accession>
<protein>
    <submittedName>
        <fullName evidence="13">OLC1v1033628C1</fullName>
    </submittedName>
</protein>
<dbReference type="InterPro" id="IPR005123">
    <property type="entry name" value="Oxoglu/Fe-dep_dioxygenase_dom"/>
</dbReference>
<comment type="similarity">
    <text evidence="3 11">Belongs to the iron/ascorbate-dependent oxidoreductase family.</text>
</comment>
<evidence type="ECO:0000256" key="8">
    <source>
        <dbReference type="ARBA" id="ARBA00023002"/>
    </source>
</evidence>
<evidence type="ECO:0000313" key="13">
    <source>
        <dbReference type="EMBL" id="CAI9097247.1"/>
    </source>
</evidence>
<evidence type="ECO:0000256" key="5">
    <source>
        <dbReference type="ARBA" id="ARBA00022819"/>
    </source>
</evidence>
<dbReference type="InterPro" id="IPR050295">
    <property type="entry name" value="Plant_2OG-oxidoreductases"/>
</dbReference>
<dbReference type="GO" id="GO:1900366">
    <property type="term" value="P:negative regulation of defense response to insect"/>
    <property type="evidence" value="ECO:0007669"/>
    <property type="project" value="UniProtKB-ARBA"/>
</dbReference>
<dbReference type="SUPFAM" id="SSF51197">
    <property type="entry name" value="Clavaminate synthase-like"/>
    <property type="match status" value="1"/>
</dbReference>
<dbReference type="FunFam" id="2.60.120.330:FF:000008">
    <property type="entry name" value="Jasmonate-regulated gene 21"/>
    <property type="match status" value="1"/>
</dbReference>
<dbReference type="Pfam" id="PF03171">
    <property type="entry name" value="2OG-FeII_Oxy"/>
    <property type="match status" value="1"/>
</dbReference>
<reference evidence="13" key="1">
    <citation type="submission" date="2023-03" db="EMBL/GenBank/DDBJ databases">
        <authorList>
            <person name="Julca I."/>
        </authorList>
    </citation>
    <scope>NUCLEOTIDE SEQUENCE</scope>
</reference>
<dbReference type="PANTHER" id="PTHR47991">
    <property type="entry name" value="OXOGLUTARATE/IRON-DEPENDENT DIOXYGENASE"/>
    <property type="match status" value="1"/>
</dbReference>
<evidence type="ECO:0000256" key="9">
    <source>
        <dbReference type="ARBA" id="ARBA00023004"/>
    </source>
</evidence>
<dbReference type="GO" id="GO:1900150">
    <property type="term" value="P:regulation of defense response to fungus"/>
    <property type="evidence" value="ECO:0007669"/>
    <property type="project" value="UniProtKB-ARBA"/>
</dbReference>
<dbReference type="AlphaFoldDB" id="A0AAV1CRK5"/>
<dbReference type="PRINTS" id="PR00682">
    <property type="entry name" value="IPNSYNTHASE"/>
</dbReference>
<dbReference type="GO" id="GO:0002238">
    <property type="term" value="P:response to molecule of fungal origin"/>
    <property type="evidence" value="ECO:0007669"/>
    <property type="project" value="UniProtKB-ARBA"/>
</dbReference>
<organism evidence="13 14">
    <name type="scientific">Oldenlandia corymbosa var. corymbosa</name>
    <dbReference type="NCBI Taxonomy" id="529605"/>
    <lineage>
        <taxon>Eukaryota</taxon>
        <taxon>Viridiplantae</taxon>
        <taxon>Streptophyta</taxon>
        <taxon>Embryophyta</taxon>
        <taxon>Tracheophyta</taxon>
        <taxon>Spermatophyta</taxon>
        <taxon>Magnoliopsida</taxon>
        <taxon>eudicotyledons</taxon>
        <taxon>Gunneridae</taxon>
        <taxon>Pentapetalae</taxon>
        <taxon>asterids</taxon>
        <taxon>lamiids</taxon>
        <taxon>Gentianales</taxon>
        <taxon>Rubiaceae</taxon>
        <taxon>Rubioideae</taxon>
        <taxon>Spermacoceae</taxon>
        <taxon>Hedyotis-Oldenlandia complex</taxon>
        <taxon>Oldenlandia</taxon>
    </lineage>
</organism>
<evidence type="ECO:0000256" key="4">
    <source>
        <dbReference type="ARBA" id="ARBA00022723"/>
    </source>
</evidence>
<dbReference type="GO" id="GO:0120091">
    <property type="term" value="F:jasmonic acid hydrolase"/>
    <property type="evidence" value="ECO:0007669"/>
    <property type="project" value="UniProtKB-ARBA"/>
</dbReference>
<dbReference type="InterPro" id="IPR027443">
    <property type="entry name" value="IPNS-like_sf"/>
</dbReference>
<keyword evidence="9 11" id="KW-0408">Iron</keyword>
<comment type="catalytic activity">
    <reaction evidence="10">
        <text>jasmonate + 2-oxoglutarate + O2 = (1R,2R)-12-hydroxyjasmonate + succinate + CO2</text>
        <dbReference type="Rhea" id="RHEA:67144"/>
        <dbReference type="ChEBI" id="CHEBI:15379"/>
        <dbReference type="ChEBI" id="CHEBI:16526"/>
        <dbReference type="ChEBI" id="CHEBI:16810"/>
        <dbReference type="ChEBI" id="CHEBI:30031"/>
        <dbReference type="ChEBI" id="CHEBI:58431"/>
        <dbReference type="ChEBI" id="CHEBI:132022"/>
    </reaction>
    <physiologicalReaction direction="left-to-right" evidence="10">
        <dbReference type="Rhea" id="RHEA:67145"/>
    </physiologicalReaction>
</comment>
<evidence type="ECO:0000256" key="3">
    <source>
        <dbReference type="ARBA" id="ARBA00008056"/>
    </source>
</evidence>
<dbReference type="GO" id="GO:2000022">
    <property type="term" value="P:regulation of jasmonic acid mediated signaling pathway"/>
    <property type="evidence" value="ECO:0007669"/>
    <property type="project" value="UniProtKB-ARBA"/>
</dbReference>
<dbReference type="Pfam" id="PF14226">
    <property type="entry name" value="DIOX_N"/>
    <property type="match status" value="1"/>
</dbReference>
<sequence length="363" mass="41101">MMMNCLQGWPEPIVRVQSLSESGIRVIPERYVKGPSDRPLLYPAAAARGVEQIPVINLREMYAGDGSVQETAMGKISMACREWGFFQVVNHGIEPELMKRTREAWREFFHLPAEEKQRYANSPTTYEGYGSRLGVEKGAKLDWSDYFFLHYLPTTLRDHNKWPHLPSSCRELVGKYNEELVKLSEKLMKILSISLGLKEESLQEAFGGREQIGACMRVNFYPKCPQPDLTLGLSSHSDPGGLTLLLPDEDVSGLQVRRGHNWITVKPVPNAFIVNIGDQVQVLSNAIFKSVEHRVIVNSNKERLSLAFFYNPKGDIPIKPVPKLVTRDTPAIYSPMTFNEYRVFIRTQGPSGKSHLESLKSPR</sequence>
<dbReference type="GO" id="GO:0006952">
    <property type="term" value="P:defense response"/>
    <property type="evidence" value="ECO:0007669"/>
    <property type="project" value="UniProtKB-KW"/>
</dbReference>
<comment type="cofactor">
    <cofactor evidence="2">
        <name>L-ascorbate</name>
        <dbReference type="ChEBI" id="CHEBI:38290"/>
    </cofactor>
</comment>
<evidence type="ECO:0000313" key="14">
    <source>
        <dbReference type="Proteomes" id="UP001161247"/>
    </source>
</evidence>
<dbReference type="InterPro" id="IPR044861">
    <property type="entry name" value="IPNS-like_FE2OG_OXY"/>
</dbReference>
<feature type="domain" description="Fe2OG dioxygenase" evidence="12">
    <location>
        <begin position="211"/>
        <end position="312"/>
    </location>
</feature>
<proteinExistence type="inferred from homology"/>
<dbReference type="PROSITE" id="PS51471">
    <property type="entry name" value="FE2OG_OXY"/>
    <property type="match status" value="1"/>
</dbReference>
<dbReference type="Gene3D" id="2.60.120.330">
    <property type="entry name" value="B-lactam Antibiotic, Isopenicillin N Synthase, Chain"/>
    <property type="match status" value="1"/>
</dbReference>
<evidence type="ECO:0000256" key="10">
    <source>
        <dbReference type="ARBA" id="ARBA00052139"/>
    </source>
</evidence>
<evidence type="ECO:0000256" key="1">
    <source>
        <dbReference type="ARBA" id="ARBA00001954"/>
    </source>
</evidence>
<dbReference type="Proteomes" id="UP001161247">
    <property type="component" value="Chromosome 3"/>
</dbReference>
<evidence type="ECO:0000259" key="12">
    <source>
        <dbReference type="PROSITE" id="PS51471"/>
    </source>
</evidence>
<dbReference type="InterPro" id="IPR026992">
    <property type="entry name" value="DIOX_N"/>
</dbReference>
<gene>
    <name evidence="13" type="ORF">OLC1_LOCUS7792</name>
</gene>
<keyword evidence="4 11" id="KW-0479">Metal-binding</keyword>